<feature type="compositionally biased region" description="Basic and acidic residues" evidence="1">
    <location>
        <begin position="1"/>
        <end position="11"/>
    </location>
</feature>
<dbReference type="EMBL" id="UZAM01008958">
    <property type="protein sequence ID" value="VDP07103.1"/>
    <property type="molecule type" value="Genomic_DNA"/>
</dbReference>
<feature type="region of interest" description="Disordered" evidence="1">
    <location>
        <begin position="1"/>
        <end position="23"/>
    </location>
</feature>
<reference evidence="2 3" key="2">
    <citation type="submission" date="2018-11" db="EMBL/GenBank/DDBJ databases">
        <authorList>
            <consortium name="Pathogen Informatics"/>
        </authorList>
    </citation>
    <scope>NUCLEOTIDE SEQUENCE [LARGE SCALE GENOMIC DNA]</scope>
</reference>
<feature type="region of interest" description="Disordered" evidence="1">
    <location>
        <begin position="48"/>
        <end position="80"/>
    </location>
</feature>
<evidence type="ECO:0000256" key="1">
    <source>
        <dbReference type="SAM" id="MobiDB-lite"/>
    </source>
</evidence>
<protein>
    <submittedName>
        <fullName evidence="4">PAM2 domain-containing protein</fullName>
    </submittedName>
</protein>
<dbReference type="WBParaSite" id="SBAD_0000560501-mRNA-1">
    <property type="protein sequence ID" value="SBAD_0000560501-mRNA-1"/>
    <property type="gene ID" value="SBAD_0000560501"/>
</dbReference>
<reference evidence="4" key="1">
    <citation type="submission" date="2016-06" db="UniProtKB">
        <authorList>
            <consortium name="WormBaseParasite"/>
        </authorList>
    </citation>
    <scope>IDENTIFICATION</scope>
</reference>
<name>A0A183IP42_9BILA</name>
<evidence type="ECO:0000313" key="3">
    <source>
        <dbReference type="Proteomes" id="UP000270296"/>
    </source>
</evidence>
<organism evidence="4">
    <name type="scientific">Soboliphyme baturini</name>
    <dbReference type="NCBI Taxonomy" id="241478"/>
    <lineage>
        <taxon>Eukaryota</taxon>
        <taxon>Metazoa</taxon>
        <taxon>Ecdysozoa</taxon>
        <taxon>Nematoda</taxon>
        <taxon>Enoplea</taxon>
        <taxon>Dorylaimia</taxon>
        <taxon>Dioctophymatida</taxon>
        <taxon>Dioctophymatoidea</taxon>
        <taxon>Soboliphymatidae</taxon>
        <taxon>Soboliphyme</taxon>
    </lineage>
</organism>
<proteinExistence type="predicted"/>
<accession>A0A183IP42</accession>
<dbReference type="AlphaFoldDB" id="A0A183IP42"/>
<feature type="compositionally biased region" description="Polar residues" evidence="1">
    <location>
        <begin position="55"/>
        <end position="70"/>
    </location>
</feature>
<sequence length="118" mass="12737">MFLETNVDRRQIPKSTTPPDFVFGKDVEHRAMGVKESSASKSHLKTFSDLAGDVSNPQEQNSANGLTSQAFGDGGSSEWSQETKAFIGPVASQPQVKLDPVEVVTGEEDEDNVAKVLQ</sequence>
<evidence type="ECO:0000313" key="4">
    <source>
        <dbReference type="WBParaSite" id="SBAD_0000560501-mRNA-1"/>
    </source>
</evidence>
<gene>
    <name evidence="2" type="ORF">SBAD_LOCUS5389</name>
</gene>
<evidence type="ECO:0000313" key="2">
    <source>
        <dbReference type="EMBL" id="VDP07103.1"/>
    </source>
</evidence>
<dbReference type="Proteomes" id="UP000270296">
    <property type="component" value="Unassembled WGS sequence"/>
</dbReference>
<keyword evidence="3" id="KW-1185">Reference proteome</keyword>